<feature type="compositionally biased region" description="Polar residues" evidence="1">
    <location>
        <begin position="126"/>
        <end position="139"/>
    </location>
</feature>
<evidence type="ECO:0000313" key="2">
    <source>
        <dbReference type="EMBL" id="KAK2952179.1"/>
    </source>
</evidence>
<feature type="region of interest" description="Disordered" evidence="1">
    <location>
        <begin position="206"/>
        <end position="229"/>
    </location>
</feature>
<evidence type="ECO:0000313" key="3">
    <source>
        <dbReference type="Proteomes" id="UP001281761"/>
    </source>
</evidence>
<protein>
    <submittedName>
        <fullName evidence="2">Uncharacterized protein</fullName>
    </submittedName>
</protein>
<sequence length="614" mass="70116">MSSPSRKRSSEQRTVSRGRRGGPQQMAPSMDGSAGDIINREIEDIYGQKLPRGNYNGPSMYDGNQGKKRTSKSPAKRSRSSKSPGDGALFRNYPGPRPVISTRSTKFTDYDKWDYNRGLLDEQMPYNSEFSINTPSSFDQEPLRKGKKRYRSASSNKYQHGSDGYHLSPTDITETESYYNDGLLTPGANYKSSASLQHPRTKHLFSASSVQENDERRGRPFSSSTHNSLYSQQLGREAFLDSASQSLVSTMNETARTASHDSVVEDLNLFQRDGKGRVLDGEDMGLQTMRSDRSKDEEDEEQKERKRLEGIRLKEKEEEEERLFKQEEERKQQAEEEKKRKKAERERKRREAEQKRQEEEENLRMRVEVEENERDEDDEVDIDVDTSMASDSEWSQDDTDFNGSVGDESNLRVRQMLQNMEDNNGDADNDADLTPQERQDKKDRERVEALLKQCRTPNGLDLSIFLIPLPPGAQPTTKPQTIPSLPIKSSSQSGNKKQPIEPSNDDSVIRGWDVAGGGIDVANTKVKLGELLLSEFEERKRNKLETVIVNGQIRMRDGTLPPSQKGGKAQKDMRTGLQRHYDAIDTKKREQQELEQSRAERKMRADERKKKAKK</sequence>
<name>A0ABQ9XN15_9EUKA</name>
<proteinExistence type="predicted"/>
<accession>A0ABQ9XN15</accession>
<feature type="region of interest" description="Disordered" evidence="1">
    <location>
        <begin position="275"/>
        <end position="447"/>
    </location>
</feature>
<feature type="region of interest" description="Disordered" evidence="1">
    <location>
        <begin position="555"/>
        <end position="614"/>
    </location>
</feature>
<comment type="caution">
    <text evidence="2">The sequence shown here is derived from an EMBL/GenBank/DDBJ whole genome shotgun (WGS) entry which is preliminary data.</text>
</comment>
<dbReference type="EMBL" id="JARBJD010000107">
    <property type="protein sequence ID" value="KAK2952179.1"/>
    <property type="molecule type" value="Genomic_DNA"/>
</dbReference>
<feature type="region of interest" description="Disordered" evidence="1">
    <location>
        <begin position="1"/>
        <end position="107"/>
    </location>
</feature>
<feature type="compositionally biased region" description="Basic residues" evidence="1">
    <location>
        <begin position="66"/>
        <end position="80"/>
    </location>
</feature>
<feature type="compositionally biased region" description="Basic and acidic residues" evidence="1">
    <location>
        <begin position="435"/>
        <end position="447"/>
    </location>
</feature>
<feature type="compositionally biased region" description="Acidic residues" evidence="1">
    <location>
        <begin position="370"/>
        <end position="384"/>
    </location>
</feature>
<keyword evidence="3" id="KW-1185">Reference proteome</keyword>
<feature type="compositionally biased region" description="Basic and acidic residues" evidence="1">
    <location>
        <begin position="569"/>
        <end position="614"/>
    </location>
</feature>
<organism evidence="2 3">
    <name type="scientific">Blattamonas nauphoetae</name>
    <dbReference type="NCBI Taxonomy" id="2049346"/>
    <lineage>
        <taxon>Eukaryota</taxon>
        <taxon>Metamonada</taxon>
        <taxon>Preaxostyla</taxon>
        <taxon>Oxymonadida</taxon>
        <taxon>Blattamonas</taxon>
    </lineage>
</organism>
<feature type="region of interest" description="Disordered" evidence="1">
    <location>
        <begin position="126"/>
        <end position="167"/>
    </location>
</feature>
<gene>
    <name evidence="2" type="ORF">BLNAU_12882</name>
</gene>
<feature type="compositionally biased region" description="Basic and acidic residues" evidence="1">
    <location>
        <begin position="290"/>
        <end position="369"/>
    </location>
</feature>
<reference evidence="2 3" key="1">
    <citation type="journal article" date="2022" name="bioRxiv">
        <title>Genomics of Preaxostyla Flagellates Illuminates Evolutionary Transitions and the Path Towards Mitochondrial Loss.</title>
        <authorList>
            <person name="Novak L.V.F."/>
            <person name="Treitli S.C."/>
            <person name="Pyrih J."/>
            <person name="Halakuc P."/>
            <person name="Pipaliya S.V."/>
            <person name="Vacek V."/>
            <person name="Brzon O."/>
            <person name="Soukal P."/>
            <person name="Eme L."/>
            <person name="Dacks J.B."/>
            <person name="Karnkowska A."/>
            <person name="Elias M."/>
            <person name="Hampl V."/>
        </authorList>
    </citation>
    <scope>NUCLEOTIDE SEQUENCE [LARGE SCALE GENOMIC DNA]</scope>
    <source>
        <strain evidence="2">NAU3</strain>
        <tissue evidence="2">Gut</tissue>
    </source>
</reference>
<dbReference type="Proteomes" id="UP001281761">
    <property type="component" value="Unassembled WGS sequence"/>
</dbReference>
<feature type="compositionally biased region" description="Polar residues" evidence="1">
    <location>
        <begin position="474"/>
        <end position="496"/>
    </location>
</feature>
<feature type="region of interest" description="Disordered" evidence="1">
    <location>
        <begin position="471"/>
        <end position="509"/>
    </location>
</feature>
<evidence type="ECO:0000256" key="1">
    <source>
        <dbReference type="SAM" id="MobiDB-lite"/>
    </source>
</evidence>